<dbReference type="GeneID" id="113933649"/>
<dbReference type="Proteomes" id="UP000515165">
    <property type="component" value="Chromosome 10"/>
</dbReference>
<dbReference type="RefSeq" id="XP_027469806.1">
    <property type="nucleotide sequence ID" value="XM_027614005.1"/>
</dbReference>
<feature type="compositionally biased region" description="Gly residues" evidence="1">
    <location>
        <begin position="57"/>
        <end position="71"/>
    </location>
</feature>
<dbReference type="KEGG" id="zca:113933649"/>
<evidence type="ECO:0000313" key="2">
    <source>
        <dbReference type="Proteomes" id="UP000515165"/>
    </source>
</evidence>
<accession>A0A6J2EW53</accession>
<dbReference type="RefSeq" id="XP_027469808.1">
    <property type="nucleotide sequence ID" value="XM_027614007.1"/>
</dbReference>
<evidence type="ECO:0000256" key="1">
    <source>
        <dbReference type="SAM" id="MobiDB-lite"/>
    </source>
</evidence>
<feature type="compositionally biased region" description="Low complexity" evidence="1">
    <location>
        <begin position="20"/>
        <end position="32"/>
    </location>
</feature>
<keyword evidence="2" id="KW-1185">Reference proteome</keyword>
<dbReference type="AlphaFoldDB" id="A0A6J2EW53"/>
<proteinExistence type="predicted"/>
<name>A0A6J2EW53_ZALCA</name>
<feature type="compositionally biased region" description="Basic and acidic residues" evidence="1">
    <location>
        <begin position="47"/>
        <end position="56"/>
    </location>
</feature>
<evidence type="ECO:0000313" key="3">
    <source>
        <dbReference type="RefSeq" id="XP_027469806.1"/>
    </source>
</evidence>
<reference evidence="3 4" key="1">
    <citation type="submission" date="2025-04" db="UniProtKB">
        <authorList>
            <consortium name="RefSeq"/>
        </authorList>
    </citation>
    <scope>IDENTIFICATION</scope>
    <source>
        <tissue evidence="3 4">Blood</tissue>
    </source>
</reference>
<organism evidence="2 4">
    <name type="scientific">Zalophus californianus</name>
    <name type="common">California sealion</name>
    <dbReference type="NCBI Taxonomy" id="9704"/>
    <lineage>
        <taxon>Eukaryota</taxon>
        <taxon>Metazoa</taxon>
        <taxon>Chordata</taxon>
        <taxon>Craniata</taxon>
        <taxon>Vertebrata</taxon>
        <taxon>Euteleostomi</taxon>
        <taxon>Mammalia</taxon>
        <taxon>Eutheria</taxon>
        <taxon>Laurasiatheria</taxon>
        <taxon>Carnivora</taxon>
        <taxon>Caniformia</taxon>
        <taxon>Pinnipedia</taxon>
        <taxon>Otariidae</taxon>
        <taxon>Zalophus</taxon>
    </lineage>
</organism>
<feature type="compositionally biased region" description="Basic residues" evidence="1">
    <location>
        <begin position="89"/>
        <end position="101"/>
    </location>
</feature>
<feature type="region of interest" description="Disordered" evidence="1">
    <location>
        <begin position="1"/>
        <end position="169"/>
    </location>
</feature>
<gene>
    <name evidence="3 4" type="primary">LOC113933649</name>
</gene>
<feature type="compositionally biased region" description="Gly residues" evidence="1">
    <location>
        <begin position="130"/>
        <end position="145"/>
    </location>
</feature>
<sequence>MERRRRLQSSLSPPPPPRLAPGDPSSRRLSFSARRRHHRSGEGSELDPPRPRRGVGEESGPGGRAQGGRGGAAWARAPNERACACPQRRDRRGLRRARRASRSSAPQAQLPRGTGVRGARRLPQPLGPALAGGRGRCPPNGGAGKGWRADRWGTRRSRPPPPGTGPTKVKSTLVSVAVIFKAGEQSLETLDSQMKYSARASGGFG</sequence>
<protein>
    <submittedName>
        <fullName evidence="3 4">F-box only protein 41-like</fullName>
    </submittedName>
</protein>
<evidence type="ECO:0000313" key="4">
    <source>
        <dbReference type="RefSeq" id="XP_027469808.1"/>
    </source>
</evidence>